<evidence type="ECO:0000313" key="1">
    <source>
        <dbReference type="EMBL" id="XBS22733.1"/>
    </source>
</evidence>
<gene>
    <name evidence="1" type="ORF">Q9L42_020705</name>
</gene>
<keyword evidence="2" id="KW-1185">Reference proteome</keyword>
<dbReference type="AlphaFoldDB" id="A0AAU7P0H1"/>
<dbReference type="RefSeq" id="WP_305910579.1">
    <property type="nucleotide sequence ID" value="NZ_CP157744.1"/>
</dbReference>
<name>A0AAU7P0H1_9GAMM</name>
<dbReference type="EMBL" id="CP157744">
    <property type="protein sequence ID" value="XBS22733.1"/>
    <property type="molecule type" value="Genomic_DNA"/>
</dbReference>
<evidence type="ECO:0000313" key="2">
    <source>
        <dbReference type="Proteomes" id="UP001225378"/>
    </source>
</evidence>
<sequence>MNDVLIGDTKMSYRMAYARAFGENSLKKMEGFLSRSIDERELKSIEDRLLEVEGIRVQPLVNGLTKDEELAERIAEHAVDGYVYLAISGNDCDGCHYSGKVRKIEASVEAYHDFHAEEREWPDGPFCIQIVSEEEASEMSLLVESNETIAGPEI</sequence>
<geneLocation type="plasmid" evidence="1 2">
    <name>unnamed2</name>
</geneLocation>
<accession>A0AAU7P0H1</accession>
<proteinExistence type="predicted"/>
<keyword evidence="1" id="KW-0614">Plasmid</keyword>
<dbReference type="Proteomes" id="UP001225378">
    <property type="component" value="Plasmid unnamed2"/>
</dbReference>
<organism evidence="1 2">
    <name type="scientific">Methylomarinum roseum</name>
    <dbReference type="NCBI Taxonomy" id="3067653"/>
    <lineage>
        <taxon>Bacteria</taxon>
        <taxon>Pseudomonadati</taxon>
        <taxon>Pseudomonadota</taxon>
        <taxon>Gammaproteobacteria</taxon>
        <taxon>Methylococcales</taxon>
        <taxon>Methylococcaceae</taxon>
        <taxon>Methylomarinum</taxon>
    </lineage>
</organism>
<protein>
    <submittedName>
        <fullName evidence="1">Uncharacterized protein</fullName>
    </submittedName>
</protein>
<reference evidence="1 2" key="1">
    <citation type="journal article" date="2024" name="Microbiology">
        <title>Methylomarinum rosea sp. nov., a novel halophilic methanotrophic bacterium from the hypersaline Lake Elton.</title>
        <authorList>
            <person name="Suleimanov R.Z."/>
            <person name="Oshkin I.Y."/>
            <person name="Danilova O.V."/>
            <person name="Suzina N.E."/>
            <person name="Dedysh S.N."/>
        </authorList>
    </citation>
    <scope>NUCLEOTIDE SEQUENCE [LARGE SCALE GENOMIC DNA]</scope>
    <source>
        <strain evidence="1 2">Ch1-1</strain>
        <plasmid evidence="2">unnamed2</plasmid>
    </source>
</reference>
<dbReference type="KEGG" id="mech:Q9L42_020705"/>